<gene>
    <name evidence="1" type="ORF">WA026_005606</name>
</gene>
<comment type="caution">
    <text evidence="1">The sequence shown here is derived from an EMBL/GenBank/DDBJ whole genome shotgun (WGS) entry which is preliminary data.</text>
</comment>
<accession>A0AAW1U1N4</accession>
<dbReference type="Proteomes" id="UP001431783">
    <property type="component" value="Unassembled WGS sequence"/>
</dbReference>
<reference evidence="1 2" key="1">
    <citation type="submission" date="2023-03" db="EMBL/GenBank/DDBJ databases">
        <title>Genome insight into feeding habits of ladybird beetles.</title>
        <authorList>
            <person name="Li H.-S."/>
            <person name="Huang Y.-H."/>
            <person name="Pang H."/>
        </authorList>
    </citation>
    <scope>NUCLEOTIDE SEQUENCE [LARGE SCALE GENOMIC DNA]</scope>
    <source>
        <strain evidence="1">SYSU_2023b</strain>
        <tissue evidence="1">Whole body</tissue>
    </source>
</reference>
<dbReference type="EMBL" id="JARQZJ010000032">
    <property type="protein sequence ID" value="KAK9874800.1"/>
    <property type="molecule type" value="Genomic_DNA"/>
</dbReference>
<keyword evidence="2" id="KW-1185">Reference proteome</keyword>
<proteinExistence type="predicted"/>
<evidence type="ECO:0000313" key="2">
    <source>
        <dbReference type="Proteomes" id="UP001431783"/>
    </source>
</evidence>
<sequence length="98" mass="10761">MTHHFITYSPKIYGGSGVYTQSAFPLQTLIPTECKKIASKSHEEANVLKVHLTSSTPSAETLLLRGFTLLLPVSTYSIGGIRRRAPSIQLSTDSMFCM</sequence>
<dbReference type="AlphaFoldDB" id="A0AAW1U1N4"/>
<protein>
    <submittedName>
        <fullName evidence="1">Uncharacterized protein</fullName>
    </submittedName>
</protein>
<organism evidence="1 2">
    <name type="scientific">Henosepilachna vigintioctopunctata</name>
    <dbReference type="NCBI Taxonomy" id="420089"/>
    <lineage>
        <taxon>Eukaryota</taxon>
        <taxon>Metazoa</taxon>
        <taxon>Ecdysozoa</taxon>
        <taxon>Arthropoda</taxon>
        <taxon>Hexapoda</taxon>
        <taxon>Insecta</taxon>
        <taxon>Pterygota</taxon>
        <taxon>Neoptera</taxon>
        <taxon>Endopterygota</taxon>
        <taxon>Coleoptera</taxon>
        <taxon>Polyphaga</taxon>
        <taxon>Cucujiformia</taxon>
        <taxon>Coccinelloidea</taxon>
        <taxon>Coccinellidae</taxon>
        <taxon>Epilachninae</taxon>
        <taxon>Epilachnini</taxon>
        <taxon>Henosepilachna</taxon>
    </lineage>
</organism>
<name>A0AAW1U1N4_9CUCU</name>
<evidence type="ECO:0000313" key="1">
    <source>
        <dbReference type="EMBL" id="KAK9874800.1"/>
    </source>
</evidence>